<reference evidence="1" key="2">
    <citation type="journal article" date="2006" name="PLoS Pathog.">
        <title>New perspectives on host-parasite interplay by comparative transcriptomic and proteomic analyses of Schistosoma japonicum.</title>
        <authorList>
            <person name="Liu F."/>
            <person name="Lu J."/>
            <person name="Hu W."/>
            <person name="Wang S.Y."/>
            <person name="Cui S.J."/>
            <person name="Chi M."/>
            <person name="Yan Q."/>
            <person name="Wang X.R."/>
            <person name="Song H.D."/>
            <person name="Xu X.N."/>
            <person name="Wang J.J."/>
            <person name="Zhang X.L."/>
            <person name="Zhang X."/>
            <person name="Wang Z.Q."/>
            <person name="Xue C.L."/>
            <person name="Brindley P.J."/>
            <person name="McManus D.P."/>
            <person name="Yang P.Y."/>
            <person name="Feng Z."/>
            <person name="Chen Z."/>
            <person name="Han Z.G."/>
        </authorList>
    </citation>
    <scope>NUCLEOTIDE SEQUENCE</scope>
</reference>
<proteinExistence type="evidence at transcript level"/>
<evidence type="ECO:0000313" key="1">
    <source>
        <dbReference type="EMBL" id="AAX24789.1"/>
    </source>
</evidence>
<accession>Q5C6D5</accession>
<sequence>MVLMPVEGIALLLIRLGESSIALVSAVGVAFLGENGPLCMILLLFIPSAETS</sequence>
<protein>
    <submittedName>
        <fullName evidence="1">Uncharacterized protein</fullName>
    </submittedName>
</protein>
<dbReference type="AlphaFoldDB" id="Q5C6D5"/>
<reference evidence="1" key="1">
    <citation type="submission" date="2005-03" db="EMBL/GenBank/DDBJ databases">
        <authorList>
            <person name="Han Z."/>
        </authorList>
    </citation>
    <scope>NUCLEOTIDE SEQUENCE</scope>
</reference>
<name>Q5C6D5_SCHJA</name>
<organism evidence="1">
    <name type="scientific">Schistosoma japonicum</name>
    <name type="common">Blood fluke</name>
    <dbReference type="NCBI Taxonomy" id="6182"/>
    <lineage>
        <taxon>Eukaryota</taxon>
        <taxon>Metazoa</taxon>
        <taxon>Spiralia</taxon>
        <taxon>Lophotrochozoa</taxon>
        <taxon>Platyhelminthes</taxon>
        <taxon>Trematoda</taxon>
        <taxon>Digenea</taxon>
        <taxon>Strigeidida</taxon>
        <taxon>Schistosomatoidea</taxon>
        <taxon>Schistosomatidae</taxon>
        <taxon>Schistosoma</taxon>
    </lineage>
</organism>
<dbReference type="EMBL" id="AY808900">
    <property type="protein sequence ID" value="AAX24789.1"/>
    <property type="molecule type" value="mRNA"/>
</dbReference>